<dbReference type="HAMAP" id="MF_00378">
    <property type="entry name" value="Exonuc_7_L"/>
    <property type="match status" value="1"/>
</dbReference>
<dbReference type="PATRIC" id="fig|1393034.3.peg.687"/>
<gene>
    <name evidence="5" type="primary">xseA</name>
    <name evidence="10" type="ORF">HMPREF3192_00711</name>
</gene>
<accession>A0A133XV42</accession>
<dbReference type="Pfam" id="PF13742">
    <property type="entry name" value="tRNA_anti_2"/>
    <property type="match status" value="1"/>
</dbReference>
<dbReference type="AlphaFoldDB" id="A0A133XV42"/>
<dbReference type="GO" id="GO:0003676">
    <property type="term" value="F:nucleic acid binding"/>
    <property type="evidence" value="ECO:0007669"/>
    <property type="project" value="InterPro"/>
</dbReference>
<evidence type="ECO:0000256" key="2">
    <source>
        <dbReference type="ARBA" id="ARBA00022722"/>
    </source>
</evidence>
<keyword evidence="11" id="KW-1185">Reference proteome</keyword>
<feature type="region of interest" description="Disordered" evidence="7">
    <location>
        <begin position="447"/>
        <end position="473"/>
    </location>
</feature>
<sequence>MQENYQTVAWDAEEKPLSVSDAIKLINAAAKTIPAFTVVGEVSGFRGPNSRSGHCYFQIKDETAAMEVIVWKSLYQASGVQLADGLKIQMTGTFDIYPASGKLSFKAKSLSIAGEGLLRQQVAALAKKLENEGLMDPAKKRHIPAFCTRVAVVTSLSGSVIEDVRRTLLRRNPLVSLLCAGCSVQGTTAAATIMRALDIAATAQPDCILLVRGGGSYEDLMCFNDEALARAVAACPVPVVTGIGHEPDVTICDMVADRRTSTPTAAAESVAPAISEIVVAVNNRQERLGRVMGTLVRQHKTELETASSRTRLALQNRLAVEKSRLEALAQRRCLTDPTAILDDYTSALLQTEQRLVDSLPRFVERYKTQAQTLSHRLHICGSKMLHPYVMRIDKNAASLEALSPFAVLSRGYAIVRNAGGHVIKKTSDVTPGDVVNITLRDGSLQTRVTSAEQADKADKTASAEKIDRSASKR</sequence>
<dbReference type="EMBL" id="LSCR01000011">
    <property type="protein sequence ID" value="KXB34816.1"/>
    <property type="molecule type" value="Genomic_DNA"/>
</dbReference>
<dbReference type="InterPro" id="IPR020579">
    <property type="entry name" value="Exonuc_VII_lsu_C"/>
</dbReference>
<dbReference type="PANTHER" id="PTHR30008">
    <property type="entry name" value="EXODEOXYRIBONUCLEASE 7 LARGE SUBUNIT"/>
    <property type="match status" value="1"/>
</dbReference>
<evidence type="ECO:0000259" key="9">
    <source>
        <dbReference type="Pfam" id="PF13742"/>
    </source>
</evidence>
<feature type="domain" description="Exonuclease VII large subunit C-terminal" evidence="8">
    <location>
        <begin position="134"/>
        <end position="446"/>
    </location>
</feature>
<evidence type="ECO:0000313" key="11">
    <source>
        <dbReference type="Proteomes" id="UP000070675"/>
    </source>
</evidence>
<dbReference type="EC" id="3.1.11.6" evidence="5"/>
<name>A0A133XV42_9ACTN</name>
<reference evidence="11" key="1">
    <citation type="submission" date="2016-01" db="EMBL/GenBank/DDBJ databases">
        <authorList>
            <person name="Mitreva M."/>
            <person name="Pepin K.H."/>
            <person name="Mihindukulasuriya K.A."/>
            <person name="Fulton R."/>
            <person name="Fronick C."/>
            <person name="O'Laughlin M."/>
            <person name="Miner T."/>
            <person name="Herter B."/>
            <person name="Rosa B.A."/>
            <person name="Cordes M."/>
            <person name="Tomlinson C."/>
            <person name="Wollam A."/>
            <person name="Palsikar V.B."/>
            <person name="Mardis E.R."/>
            <person name="Wilson R.K."/>
        </authorList>
    </citation>
    <scope>NUCLEOTIDE SEQUENCE [LARGE SCALE GENOMIC DNA]</scope>
    <source>
        <strain evidence="11">DNF00019</strain>
    </source>
</reference>
<dbReference type="NCBIfam" id="TIGR00237">
    <property type="entry name" value="xseA"/>
    <property type="match status" value="1"/>
</dbReference>
<keyword evidence="2 5" id="KW-0540">Nuclease</keyword>
<dbReference type="CDD" id="cd04489">
    <property type="entry name" value="ExoVII_LU_OBF"/>
    <property type="match status" value="1"/>
</dbReference>
<dbReference type="InterPro" id="IPR003753">
    <property type="entry name" value="Exonuc_VII_L"/>
</dbReference>
<evidence type="ECO:0000256" key="4">
    <source>
        <dbReference type="ARBA" id="ARBA00022839"/>
    </source>
</evidence>
<evidence type="ECO:0000256" key="7">
    <source>
        <dbReference type="SAM" id="MobiDB-lite"/>
    </source>
</evidence>
<dbReference type="STRING" id="1393034.HMPREF3192_00711"/>
<dbReference type="RefSeq" id="WP_066305244.1">
    <property type="nucleotide sequence ID" value="NZ_KQ959491.1"/>
</dbReference>
<proteinExistence type="inferred from homology"/>
<organism evidence="10 11">
    <name type="scientific">Atopobium deltae</name>
    <dbReference type="NCBI Taxonomy" id="1393034"/>
    <lineage>
        <taxon>Bacteria</taxon>
        <taxon>Bacillati</taxon>
        <taxon>Actinomycetota</taxon>
        <taxon>Coriobacteriia</taxon>
        <taxon>Coriobacteriales</taxon>
        <taxon>Atopobiaceae</taxon>
        <taxon>Atopobium</taxon>
    </lineage>
</organism>
<dbReference type="Proteomes" id="UP000070675">
    <property type="component" value="Unassembled WGS sequence"/>
</dbReference>
<keyword evidence="4 5" id="KW-0269">Exonuclease</keyword>
<comment type="subcellular location">
    <subcellularLocation>
        <location evidence="5 6">Cytoplasm</location>
    </subcellularLocation>
</comment>
<evidence type="ECO:0000256" key="1">
    <source>
        <dbReference type="ARBA" id="ARBA00022490"/>
    </source>
</evidence>
<protein>
    <recommendedName>
        <fullName evidence="5">Exodeoxyribonuclease 7 large subunit</fullName>
        <ecNumber evidence="5">3.1.11.6</ecNumber>
    </recommendedName>
    <alternativeName>
        <fullName evidence="5">Exodeoxyribonuclease VII large subunit</fullName>
        <shortName evidence="5">Exonuclease VII large subunit</shortName>
    </alternativeName>
</protein>
<comment type="subunit">
    <text evidence="5">Heterooligomer composed of large and small subunits.</text>
</comment>
<evidence type="ECO:0000256" key="3">
    <source>
        <dbReference type="ARBA" id="ARBA00022801"/>
    </source>
</evidence>
<dbReference type="GO" id="GO:0009318">
    <property type="term" value="C:exodeoxyribonuclease VII complex"/>
    <property type="evidence" value="ECO:0007669"/>
    <property type="project" value="UniProtKB-UniRule"/>
</dbReference>
<comment type="similarity">
    <text evidence="5 6">Belongs to the XseA family.</text>
</comment>
<comment type="caution">
    <text evidence="10">The sequence shown here is derived from an EMBL/GenBank/DDBJ whole genome shotgun (WGS) entry which is preliminary data.</text>
</comment>
<dbReference type="GO" id="GO:0005737">
    <property type="term" value="C:cytoplasm"/>
    <property type="evidence" value="ECO:0007669"/>
    <property type="project" value="UniProtKB-SubCell"/>
</dbReference>
<keyword evidence="3 5" id="KW-0378">Hydrolase</keyword>
<dbReference type="PANTHER" id="PTHR30008:SF0">
    <property type="entry name" value="EXODEOXYRIBONUCLEASE 7 LARGE SUBUNIT"/>
    <property type="match status" value="1"/>
</dbReference>
<comment type="catalytic activity">
    <reaction evidence="5 6">
        <text>Exonucleolytic cleavage in either 5'- to 3'- or 3'- to 5'-direction to yield nucleoside 5'-phosphates.</text>
        <dbReference type="EC" id="3.1.11.6"/>
    </reaction>
</comment>
<evidence type="ECO:0000259" key="8">
    <source>
        <dbReference type="Pfam" id="PF02601"/>
    </source>
</evidence>
<keyword evidence="1 5" id="KW-0963">Cytoplasm</keyword>
<evidence type="ECO:0000256" key="6">
    <source>
        <dbReference type="RuleBase" id="RU004355"/>
    </source>
</evidence>
<feature type="compositionally biased region" description="Basic and acidic residues" evidence="7">
    <location>
        <begin position="453"/>
        <end position="473"/>
    </location>
</feature>
<feature type="domain" description="OB-fold nucleic acid binding" evidence="9">
    <location>
        <begin position="18"/>
        <end position="110"/>
    </location>
</feature>
<comment type="function">
    <text evidence="5">Bidirectionally degrades single-stranded DNA into large acid-insoluble oligonucleotides, which are then degraded further into small acid-soluble oligonucleotides.</text>
</comment>
<evidence type="ECO:0000313" key="10">
    <source>
        <dbReference type="EMBL" id="KXB34816.1"/>
    </source>
</evidence>
<dbReference type="OrthoDB" id="9802795at2"/>
<dbReference type="Pfam" id="PF02601">
    <property type="entry name" value="Exonuc_VII_L"/>
    <property type="match status" value="1"/>
</dbReference>
<evidence type="ECO:0000256" key="5">
    <source>
        <dbReference type="HAMAP-Rule" id="MF_00378"/>
    </source>
</evidence>
<dbReference type="GO" id="GO:0006308">
    <property type="term" value="P:DNA catabolic process"/>
    <property type="evidence" value="ECO:0007669"/>
    <property type="project" value="UniProtKB-UniRule"/>
</dbReference>
<dbReference type="GO" id="GO:0008855">
    <property type="term" value="F:exodeoxyribonuclease VII activity"/>
    <property type="evidence" value="ECO:0007669"/>
    <property type="project" value="UniProtKB-UniRule"/>
</dbReference>
<dbReference type="InterPro" id="IPR025824">
    <property type="entry name" value="OB-fold_nuc-bd_dom"/>
</dbReference>